<keyword evidence="7" id="KW-0998">Cell outer membrane</keyword>
<keyword evidence="4" id="KW-0964">Secreted</keyword>
<dbReference type="PANTHER" id="PTHR11319:SF35">
    <property type="entry name" value="OUTER MEMBRANE PROTEIN PMPC-RELATED"/>
    <property type="match status" value="1"/>
</dbReference>
<evidence type="ECO:0000256" key="2">
    <source>
        <dbReference type="ARBA" id="ARBA00004442"/>
    </source>
</evidence>
<proteinExistence type="predicted"/>
<dbReference type="GO" id="GO:0005576">
    <property type="term" value="C:extracellular region"/>
    <property type="evidence" value="ECO:0007669"/>
    <property type="project" value="UniProtKB-SubCell"/>
</dbReference>
<organism evidence="8">
    <name type="scientific">marine metagenome</name>
    <dbReference type="NCBI Taxonomy" id="408172"/>
    <lineage>
        <taxon>unclassified sequences</taxon>
        <taxon>metagenomes</taxon>
        <taxon>ecological metagenomes</taxon>
    </lineage>
</organism>
<comment type="subcellular location">
    <subcellularLocation>
        <location evidence="1">Cell envelope</location>
    </subcellularLocation>
    <subcellularLocation>
        <location evidence="2">Cell outer membrane</location>
    </subcellularLocation>
    <subcellularLocation>
        <location evidence="3">Secreted</location>
    </subcellularLocation>
</comment>
<evidence type="ECO:0000313" key="8">
    <source>
        <dbReference type="EMBL" id="SVB34319.1"/>
    </source>
</evidence>
<reference evidence="8" key="1">
    <citation type="submission" date="2018-05" db="EMBL/GenBank/DDBJ databases">
        <authorList>
            <person name="Lanie J.A."/>
            <person name="Ng W.-L."/>
            <person name="Kazmierczak K.M."/>
            <person name="Andrzejewski T.M."/>
            <person name="Davidsen T.M."/>
            <person name="Wayne K.J."/>
            <person name="Tettelin H."/>
            <person name="Glass J.I."/>
            <person name="Rusch D."/>
            <person name="Podicherti R."/>
            <person name="Tsui H.-C.T."/>
            <person name="Winkler M.E."/>
        </authorList>
    </citation>
    <scope>NUCLEOTIDE SEQUENCE</scope>
</reference>
<accession>A0A382D875</accession>
<keyword evidence="6" id="KW-0472">Membrane</keyword>
<dbReference type="EMBL" id="UINC01037991">
    <property type="protein sequence ID" value="SVB34319.1"/>
    <property type="molecule type" value="Genomic_DNA"/>
</dbReference>
<dbReference type="SUPFAM" id="SSF51126">
    <property type="entry name" value="Pectin lyase-like"/>
    <property type="match status" value="1"/>
</dbReference>
<keyword evidence="5" id="KW-0732">Signal</keyword>
<evidence type="ECO:0000256" key="4">
    <source>
        <dbReference type="ARBA" id="ARBA00022525"/>
    </source>
</evidence>
<protein>
    <recommendedName>
        <fullName evidence="9">Right handed beta helix domain-containing protein</fullName>
    </recommendedName>
</protein>
<dbReference type="PANTHER" id="PTHR11319">
    <property type="entry name" value="G PROTEIN-COUPLED RECEPTOR-RELATED"/>
    <property type="match status" value="1"/>
</dbReference>
<gene>
    <name evidence="8" type="ORF">METZ01_LOCUS187173</name>
</gene>
<dbReference type="InterPro" id="IPR012334">
    <property type="entry name" value="Pectin_lyas_fold"/>
</dbReference>
<evidence type="ECO:0008006" key="9">
    <source>
        <dbReference type="Google" id="ProtNLM"/>
    </source>
</evidence>
<dbReference type="InterPro" id="IPR011050">
    <property type="entry name" value="Pectin_lyase_fold/virulence"/>
</dbReference>
<dbReference type="InterPro" id="IPR003368">
    <property type="entry name" value="POMP_repeat"/>
</dbReference>
<evidence type="ECO:0000256" key="1">
    <source>
        <dbReference type="ARBA" id="ARBA00004196"/>
    </source>
</evidence>
<feature type="non-terminal residue" evidence="8">
    <location>
        <position position="612"/>
    </location>
</feature>
<name>A0A382D875_9ZZZZ</name>
<dbReference type="AlphaFoldDB" id="A0A382D875"/>
<dbReference type="InterPro" id="IPR006626">
    <property type="entry name" value="PbH1"/>
</dbReference>
<dbReference type="SMART" id="SM00710">
    <property type="entry name" value="PbH1"/>
    <property type="match status" value="4"/>
</dbReference>
<dbReference type="Pfam" id="PF02415">
    <property type="entry name" value="Chlam_PMP"/>
    <property type="match status" value="1"/>
</dbReference>
<dbReference type="Gene3D" id="2.160.20.10">
    <property type="entry name" value="Single-stranded right-handed beta-helix, Pectin lyase-like"/>
    <property type="match status" value="1"/>
</dbReference>
<evidence type="ECO:0000256" key="3">
    <source>
        <dbReference type="ARBA" id="ARBA00004613"/>
    </source>
</evidence>
<evidence type="ECO:0000256" key="7">
    <source>
        <dbReference type="ARBA" id="ARBA00023237"/>
    </source>
</evidence>
<dbReference type="GO" id="GO:0009279">
    <property type="term" value="C:cell outer membrane"/>
    <property type="evidence" value="ECO:0007669"/>
    <property type="project" value="UniProtKB-SubCell"/>
</dbReference>
<evidence type="ECO:0000256" key="6">
    <source>
        <dbReference type="ARBA" id="ARBA00023136"/>
    </source>
</evidence>
<sequence>EKDNSSNSLSDPYAPESRVLKVNRWDNSEISEDYSDWSDYNFTPKDSSGSPHIPLDQSLFSIYNDNGDRKAEIRQVLYGGMDADDNSPLNDAVFMRYEIENKSDSPWNDAYVSMFCDFDFGGSYNNDLVSYDHENSIVYYMNHNDNDGFPENTALGLAQLSFEYELTSLIVNEGPEGDYENYNLQRGFYKDGSEIIDPYTNEPTSYMYSGNIGDSTGWIDNEPRDKFMLVTFSVGNVDPGQTVVLDLVLFVAATEGDNVETLAEGVSHAEDLRYLWESGFPVSLFDRPIIETDANYGLFGGSMQELSVPQGENISNNFQIRNGGSGPLTLDVDMGDGAWDNVVLNYGETHEISFNFDAPYLDSPKTIRVPEDTWNIYEALDMTTQSPAHHMNYHFMHNDGSAENFDISGEFYVEHSGDTVFVAAGGYYHLNYEIFDRSIHLISEPNDSLGGAVFADSSFILIRGRVQNFSFKGFTVENNSDGFLVINDWDDQWSPTNVEISDNIFRDNYKDGHGSAIYAVNIHGHISNNIFENNHAESMGGAIYLSNIFCDISHNVFRNNSAGHHWGGGAIRLNSGSANVYKNTFFDNQTEEGARALAVRDQAHVITSNILW</sequence>
<feature type="non-terminal residue" evidence="8">
    <location>
        <position position="1"/>
    </location>
</feature>
<evidence type="ECO:0000256" key="5">
    <source>
        <dbReference type="ARBA" id="ARBA00022729"/>
    </source>
</evidence>